<feature type="transmembrane region" description="Helical" evidence="1">
    <location>
        <begin position="288"/>
        <end position="306"/>
    </location>
</feature>
<feature type="transmembrane region" description="Helical" evidence="1">
    <location>
        <begin position="208"/>
        <end position="226"/>
    </location>
</feature>
<sequence>MWWWGGRGEVAHGVGVHGPDCHCVVREEYRRTVADFETLRRALARKEGVPTAVAHSDGGARQWISDELRGRAQDLAAMRRAQGRAWLQVLGGRALIVLWFLVAVLVLVQALTAIGAGWTGARTAGIVAAVVVAGALSVVGWAARAQGGVFAPVRGLDGRLSTSKAVAALWMVALMYCFAFLGMRLAAASGDGQRDRLLDRLGDVALDQITLVAAPLLAAVAVRRIVGDKVGRRVLQKLRADQASLRDLVTDDAGRASFVDAQYVLVNLVAVGFVVVGLARDPDRLPDIPATLVALAVVSVVTYLAGKLAENDRPVILSVVRVRTRGDLDSAVRQGDDIEVRGINLAAGGSHEADLLARVVVKFGAVHVHAPLIPAETGFANPSDACVVVPVPVDVEPGRVELCVVSASGVESAPYEIQIAG</sequence>
<dbReference type="AlphaFoldDB" id="A0A1T3NXK1"/>
<evidence type="ECO:0008006" key="4">
    <source>
        <dbReference type="Google" id="ProtNLM"/>
    </source>
</evidence>
<feature type="transmembrane region" description="Helical" evidence="1">
    <location>
        <begin position="165"/>
        <end position="188"/>
    </location>
</feature>
<organism evidence="2 3">
    <name type="scientific">Embleya scabrispora</name>
    <dbReference type="NCBI Taxonomy" id="159449"/>
    <lineage>
        <taxon>Bacteria</taxon>
        <taxon>Bacillati</taxon>
        <taxon>Actinomycetota</taxon>
        <taxon>Actinomycetes</taxon>
        <taxon>Kitasatosporales</taxon>
        <taxon>Streptomycetaceae</taxon>
        <taxon>Embleya</taxon>
    </lineage>
</organism>
<feature type="transmembrane region" description="Helical" evidence="1">
    <location>
        <begin position="124"/>
        <end position="144"/>
    </location>
</feature>
<keyword evidence="1" id="KW-1133">Transmembrane helix</keyword>
<comment type="caution">
    <text evidence="2">The sequence shown here is derived from an EMBL/GenBank/DDBJ whole genome shotgun (WGS) entry which is preliminary data.</text>
</comment>
<gene>
    <name evidence="2" type="ORF">B4N89_10875</name>
</gene>
<keyword evidence="1" id="KW-0472">Membrane</keyword>
<evidence type="ECO:0000313" key="2">
    <source>
        <dbReference type="EMBL" id="OPC81380.1"/>
    </source>
</evidence>
<dbReference type="eggNOG" id="ENOG50334GV">
    <property type="taxonomic scope" value="Bacteria"/>
</dbReference>
<dbReference type="EMBL" id="MWQN01000001">
    <property type="protein sequence ID" value="OPC81380.1"/>
    <property type="molecule type" value="Genomic_DNA"/>
</dbReference>
<reference evidence="2 3" key="1">
    <citation type="submission" date="2017-03" db="EMBL/GenBank/DDBJ databases">
        <title>Draft genome sequence of Streptomyces scabrisporus NF3, endophyte isolated from Amphipterygium adstringens.</title>
        <authorList>
            <person name="Vazquez M."/>
            <person name="Ceapa C.D."/>
            <person name="Rodriguez Luna D."/>
            <person name="Sanchez Esquivel S."/>
        </authorList>
    </citation>
    <scope>NUCLEOTIDE SEQUENCE [LARGE SCALE GENOMIC DNA]</scope>
    <source>
        <strain evidence="2 3">NF3</strain>
    </source>
</reference>
<evidence type="ECO:0000313" key="3">
    <source>
        <dbReference type="Proteomes" id="UP000190037"/>
    </source>
</evidence>
<proteinExistence type="predicted"/>
<protein>
    <recommendedName>
        <fullName evidence="4">Integral membrane protein</fullName>
    </recommendedName>
</protein>
<keyword evidence="1" id="KW-0812">Transmembrane</keyword>
<name>A0A1T3NXK1_9ACTN</name>
<feature type="transmembrane region" description="Helical" evidence="1">
    <location>
        <begin position="263"/>
        <end position="282"/>
    </location>
</feature>
<feature type="transmembrane region" description="Helical" evidence="1">
    <location>
        <begin position="94"/>
        <end position="118"/>
    </location>
</feature>
<dbReference type="Proteomes" id="UP000190037">
    <property type="component" value="Unassembled WGS sequence"/>
</dbReference>
<accession>A0A1T3NXK1</accession>
<evidence type="ECO:0000256" key="1">
    <source>
        <dbReference type="SAM" id="Phobius"/>
    </source>
</evidence>
<keyword evidence="3" id="KW-1185">Reference proteome</keyword>
<dbReference type="STRING" id="159449.B4N89_10875"/>